<protein>
    <recommendedName>
        <fullName evidence="3">Histidinol-phosphatase</fullName>
    </recommendedName>
</protein>
<dbReference type="EMBL" id="JAATJJ010000001">
    <property type="protein sequence ID" value="NJB71384.1"/>
    <property type="molecule type" value="Genomic_DNA"/>
</dbReference>
<dbReference type="RefSeq" id="WP_167963093.1">
    <property type="nucleotide sequence ID" value="NZ_JAATJJ010000001.1"/>
</dbReference>
<comment type="caution">
    <text evidence="1">The sequence shown here is derived from an EMBL/GenBank/DDBJ whole genome shotgun (WGS) entry which is preliminary data.</text>
</comment>
<proteinExistence type="predicted"/>
<dbReference type="Gene3D" id="3.20.20.140">
    <property type="entry name" value="Metal-dependent hydrolases"/>
    <property type="match status" value="1"/>
</dbReference>
<evidence type="ECO:0008006" key="3">
    <source>
        <dbReference type="Google" id="ProtNLM"/>
    </source>
</evidence>
<dbReference type="GO" id="GO:0004534">
    <property type="term" value="F:5'-3' RNA exonuclease activity"/>
    <property type="evidence" value="ECO:0007669"/>
    <property type="project" value="TreeGrafter"/>
</dbReference>
<dbReference type="SUPFAM" id="SSF89550">
    <property type="entry name" value="PHP domain-like"/>
    <property type="match status" value="1"/>
</dbReference>
<organism evidence="1 2">
    <name type="scientific">Saonia flava</name>
    <dbReference type="NCBI Taxonomy" id="523696"/>
    <lineage>
        <taxon>Bacteria</taxon>
        <taxon>Pseudomonadati</taxon>
        <taxon>Bacteroidota</taxon>
        <taxon>Flavobacteriia</taxon>
        <taxon>Flavobacteriales</taxon>
        <taxon>Flavobacteriaceae</taxon>
        <taxon>Saonia</taxon>
    </lineage>
</organism>
<dbReference type="InterPro" id="IPR016195">
    <property type="entry name" value="Pol/histidinol_Pase-like"/>
</dbReference>
<accession>A0A846R1X4</accession>
<keyword evidence="2" id="KW-1185">Reference proteome</keyword>
<gene>
    <name evidence="1" type="ORF">GGR42_001846</name>
</gene>
<dbReference type="InterPro" id="IPR052018">
    <property type="entry name" value="PHP_domain"/>
</dbReference>
<dbReference type="PANTHER" id="PTHR42924:SF11">
    <property type="entry name" value="POLYMERASE_HISTIDINOL PHOSPHATASE N-TERMINAL DOMAIN-CONTAINING PROTEIN"/>
    <property type="match status" value="1"/>
</dbReference>
<sequence>MKNIAFIISLIFSFIIVSCGDNQKNPEKEVEKKWYKGNLHTHSFWSDGDEFPETILDWYKSNNYQFISLSDHNTISMDEKWIQVREDSIYQNSFKKYLDTYGKDWVDYKIDSGKINVKLKTYAEYSNLFEKPGEFLVIHSEEITDKYEDKHIHMNATNIQQKISPQGGNSVAEVLQNNIDQVLNQRKETGVPIMPHINHPNFYYGVSLEDMIKLNGERFFEVYNGHPMVHNMGDSTHISTEEMWDLINISYIESKKPIMYGLATDDSHNYHKMGREWSNSGRGWVMVQADTLSAPALINAMENGDFYSTTGVILKNLKYDASSISVEIEAETGISYKIAFYGCLKGETTIKELASYEDTSAKFEITDDLLFVRSKITSNKLQENPIENIKYETAWTQPFLNQ</sequence>
<evidence type="ECO:0000313" key="2">
    <source>
        <dbReference type="Proteomes" id="UP000590442"/>
    </source>
</evidence>
<dbReference type="PROSITE" id="PS51257">
    <property type="entry name" value="PROKAR_LIPOPROTEIN"/>
    <property type="match status" value="1"/>
</dbReference>
<evidence type="ECO:0000313" key="1">
    <source>
        <dbReference type="EMBL" id="NJB71384.1"/>
    </source>
</evidence>
<dbReference type="GO" id="GO:0035312">
    <property type="term" value="F:5'-3' DNA exonuclease activity"/>
    <property type="evidence" value="ECO:0007669"/>
    <property type="project" value="TreeGrafter"/>
</dbReference>
<dbReference type="Proteomes" id="UP000590442">
    <property type="component" value="Unassembled WGS sequence"/>
</dbReference>
<reference evidence="1 2" key="1">
    <citation type="submission" date="2020-03" db="EMBL/GenBank/DDBJ databases">
        <title>Genomic Encyclopedia of Type Strains, Phase IV (KMG-IV): sequencing the most valuable type-strain genomes for metagenomic binning, comparative biology and taxonomic classification.</title>
        <authorList>
            <person name="Goeker M."/>
        </authorList>
    </citation>
    <scope>NUCLEOTIDE SEQUENCE [LARGE SCALE GENOMIC DNA]</scope>
    <source>
        <strain evidence="1 2">DSM 29762</strain>
    </source>
</reference>
<dbReference type="PANTHER" id="PTHR42924">
    <property type="entry name" value="EXONUCLEASE"/>
    <property type="match status" value="1"/>
</dbReference>
<dbReference type="AlphaFoldDB" id="A0A846R1X4"/>
<name>A0A846R1X4_9FLAO</name>